<sequence length="231" mass="25336">MSGEPSIACRTSARLVGKRAEVTPVDEDGATPSRPLVEADALATTTACQSAVKKGNVTCKSKIVARPPKKLKTVQVDEVGENTRTNRQDRTQRVSRHFEDVEKPKRSRKKITLAETSPKREEAVATMSPATAKRQRTRAELASSEPSRQAKRIRRRPRSTSRSSEASQGVASSSGNYQTAEEIASDTGSRTPDQEDDTLPTPPVVVETTKLRRLRRVWCWLVTNDGVQGGV</sequence>
<evidence type="ECO:0000313" key="3">
    <source>
        <dbReference type="Proteomes" id="UP000821837"/>
    </source>
</evidence>
<dbReference type="AlphaFoldDB" id="A0A9D4PZN9"/>
<feature type="compositionally biased region" description="Basic residues" evidence="1">
    <location>
        <begin position="149"/>
        <end position="159"/>
    </location>
</feature>
<comment type="caution">
    <text evidence="2">The sequence shown here is derived from an EMBL/GenBank/DDBJ whole genome shotgun (WGS) entry which is preliminary data.</text>
</comment>
<name>A0A9D4PZN9_RHISA</name>
<dbReference type="Proteomes" id="UP000821837">
    <property type="component" value="Unassembled WGS sequence"/>
</dbReference>
<protein>
    <submittedName>
        <fullName evidence="2">Uncharacterized protein</fullName>
    </submittedName>
</protein>
<feature type="compositionally biased region" description="Basic and acidic residues" evidence="1">
    <location>
        <begin position="84"/>
        <end position="104"/>
    </location>
</feature>
<reference evidence="2" key="2">
    <citation type="submission" date="2021-09" db="EMBL/GenBank/DDBJ databases">
        <authorList>
            <person name="Jia N."/>
            <person name="Wang J."/>
            <person name="Shi W."/>
            <person name="Du L."/>
            <person name="Sun Y."/>
            <person name="Zhan W."/>
            <person name="Jiang J."/>
            <person name="Wang Q."/>
            <person name="Zhang B."/>
            <person name="Ji P."/>
            <person name="Sakyi L.B."/>
            <person name="Cui X."/>
            <person name="Yuan T."/>
            <person name="Jiang B."/>
            <person name="Yang W."/>
            <person name="Lam T.T.-Y."/>
            <person name="Chang Q."/>
            <person name="Ding S."/>
            <person name="Wang X."/>
            <person name="Zhu J."/>
            <person name="Ruan X."/>
            <person name="Zhao L."/>
            <person name="Wei J."/>
            <person name="Que T."/>
            <person name="Du C."/>
            <person name="Cheng J."/>
            <person name="Dai P."/>
            <person name="Han X."/>
            <person name="Huang E."/>
            <person name="Gao Y."/>
            <person name="Liu J."/>
            <person name="Shao H."/>
            <person name="Ye R."/>
            <person name="Li L."/>
            <person name="Wei W."/>
            <person name="Wang X."/>
            <person name="Wang C."/>
            <person name="Huo Q."/>
            <person name="Li W."/>
            <person name="Guo W."/>
            <person name="Chen H."/>
            <person name="Chen S."/>
            <person name="Zhou L."/>
            <person name="Zhou L."/>
            <person name="Ni X."/>
            <person name="Tian J."/>
            <person name="Zhou Y."/>
            <person name="Sheng Y."/>
            <person name="Liu T."/>
            <person name="Pan Y."/>
            <person name="Xia L."/>
            <person name="Li J."/>
            <person name="Zhao F."/>
            <person name="Cao W."/>
        </authorList>
    </citation>
    <scope>NUCLEOTIDE SEQUENCE</scope>
    <source>
        <strain evidence="2">Rsan-2018</strain>
        <tissue evidence="2">Larvae</tissue>
    </source>
</reference>
<accession>A0A9D4PZN9</accession>
<proteinExistence type="predicted"/>
<organism evidence="2 3">
    <name type="scientific">Rhipicephalus sanguineus</name>
    <name type="common">Brown dog tick</name>
    <name type="synonym">Ixodes sanguineus</name>
    <dbReference type="NCBI Taxonomy" id="34632"/>
    <lineage>
        <taxon>Eukaryota</taxon>
        <taxon>Metazoa</taxon>
        <taxon>Ecdysozoa</taxon>
        <taxon>Arthropoda</taxon>
        <taxon>Chelicerata</taxon>
        <taxon>Arachnida</taxon>
        <taxon>Acari</taxon>
        <taxon>Parasitiformes</taxon>
        <taxon>Ixodida</taxon>
        <taxon>Ixodoidea</taxon>
        <taxon>Ixodidae</taxon>
        <taxon>Rhipicephalinae</taxon>
        <taxon>Rhipicephalus</taxon>
        <taxon>Rhipicephalus</taxon>
    </lineage>
</organism>
<keyword evidence="3" id="KW-1185">Reference proteome</keyword>
<feature type="compositionally biased region" description="Low complexity" evidence="1">
    <location>
        <begin position="160"/>
        <end position="175"/>
    </location>
</feature>
<evidence type="ECO:0000256" key="1">
    <source>
        <dbReference type="SAM" id="MobiDB-lite"/>
    </source>
</evidence>
<feature type="region of interest" description="Disordered" evidence="1">
    <location>
        <begin position="74"/>
        <end position="204"/>
    </location>
</feature>
<dbReference type="EMBL" id="JABSTV010001250">
    <property type="protein sequence ID" value="KAH7957333.1"/>
    <property type="molecule type" value="Genomic_DNA"/>
</dbReference>
<evidence type="ECO:0000313" key="2">
    <source>
        <dbReference type="EMBL" id="KAH7957333.1"/>
    </source>
</evidence>
<gene>
    <name evidence="2" type="ORF">HPB52_017722</name>
</gene>
<reference evidence="2" key="1">
    <citation type="journal article" date="2020" name="Cell">
        <title>Large-Scale Comparative Analyses of Tick Genomes Elucidate Their Genetic Diversity and Vector Capacities.</title>
        <authorList>
            <consortium name="Tick Genome and Microbiome Consortium (TIGMIC)"/>
            <person name="Jia N."/>
            <person name="Wang J."/>
            <person name="Shi W."/>
            <person name="Du L."/>
            <person name="Sun Y."/>
            <person name="Zhan W."/>
            <person name="Jiang J.F."/>
            <person name="Wang Q."/>
            <person name="Zhang B."/>
            <person name="Ji P."/>
            <person name="Bell-Sakyi L."/>
            <person name="Cui X.M."/>
            <person name="Yuan T.T."/>
            <person name="Jiang B.G."/>
            <person name="Yang W.F."/>
            <person name="Lam T.T."/>
            <person name="Chang Q.C."/>
            <person name="Ding S.J."/>
            <person name="Wang X.J."/>
            <person name="Zhu J.G."/>
            <person name="Ruan X.D."/>
            <person name="Zhao L."/>
            <person name="Wei J.T."/>
            <person name="Ye R.Z."/>
            <person name="Que T.C."/>
            <person name="Du C.H."/>
            <person name="Zhou Y.H."/>
            <person name="Cheng J.X."/>
            <person name="Dai P.F."/>
            <person name="Guo W.B."/>
            <person name="Han X.H."/>
            <person name="Huang E.J."/>
            <person name="Li L.F."/>
            <person name="Wei W."/>
            <person name="Gao Y.C."/>
            <person name="Liu J.Z."/>
            <person name="Shao H.Z."/>
            <person name="Wang X."/>
            <person name="Wang C.C."/>
            <person name="Yang T.C."/>
            <person name="Huo Q.B."/>
            <person name="Li W."/>
            <person name="Chen H.Y."/>
            <person name="Chen S.E."/>
            <person name="Zhou L.G."/>
            <person name="Ni X.B."/>
            <person name="Tian J.H."/>
            <person name="Sheng Y."/>
            <person name="Liu T."/>
            <person name="Pan Y.S."/>
            <person name="Xia L.Y."/>
            <person name="Li J."/>
            <person name="Zhao F."/>
            <person name="Cao W.C."/>
        </authorList>
    </citation>
    <scope>NUCLEOTIDE SEQUENCE</scope>
    <source>
        <strain evidence="2">Rsan-2018</strain>
    </source>
</reference>